<feature type="transmembrane region" description="Helical" evidence="5">
    <location>
        <begin position="245"/>
        <end position="267"/>
    </location>
</feature>
<evidence type="ECO:0000313" key="6">
    <source>
        <dbReference type="EMBL" id="QJR11151.1"/>
    </source>
</evidence>
<dbReference type="GO" id="GO:0016020">
    <property type="term" value="C:membrane"/>
    <property type="evidence" value="ECO:0007669"/>
    <property type="project" value="UniProtKB-SubCell"/>
</dbReference>
<keyword evidence="7" id="KW-1185">Reference proteome</keyword>
<evidence type="ECO:0000256" key="3">
    <source>
        <dbReference type="ARBA" id="ARBA00022989"/>
    </source>
</evidence>
<comment type="subcellular location">
    <subcellularLocation>
        <location evidence="1">Membrane</location>
        <topology evidence="1">Multi-pass membrane protein</topology>
    </subcellularLocation>
</comment>
<gene>
    <name evidence="6" type="primary">panS</name>
    <name evidence="6" type="ORF">DSM104443_02223</name>
</gene>
<feature type="transmembrane region" description="Helical" evidence="5">
    <location>
        <begin position="214"/>
        <end position="233"/>
    </location>
</feature>
<dbReference type="PANTHER" id="PTHR10361:SF24">
    <property type="entry name" value="P3 PROTEIN"/>
    <property type="match status" value="1"/>
</dbReference>
<name>A0A6M4GV04_9PROT</name>
<accession>A0A6M4GV04</accession>
<evidence type="ECO:0000256" key="1">
    <source>
        <dbReference type="ARBA" id="ARBA00004141"/>
    </source>
</evidence>
<reference evidence="6 7" key="1">
    <citation type="submission" date="2020-04" db="EMBL/GenBank/DDBJ databases">
        <title>Usitatibacter rugosus gen. nov., sp. nov. and Usitatibacter palustris sp. nov., novel members of Usitatibacteraceae fam. nov. within the order Nitrosomonadales isolated from soil.</title>
        <authorList>
            <person name="Huber K.J."/>
            <person name="Neumann-Schaal M."/>
            <person name="Geppert A."/>
            <person name="Luckner M."/>
            <person name="Wanner G."/>
            <person name="Overmann J."/>
        </authorList>
    </citation>
    <scope>NUCLEOTIDE SEQUENCE [LARGE SCALE GENOMIC DNA]</scope>
    <source>
        <strain evidence="6 7">0125_3</strain>
    </source>
</reference>
<feature type="transmembrane region" description="Helical" evidence="5">
    <location>
        <begin position="22"/>
        <end position="42"/>
    </location>
</feature>
<dbReference type="AlphaFoldDB" id="A0A6M4GV04"/>
<protein>
    <submittedName>
        <fullName evidence="6">Pantothenates transporter PanS</fullName>
    </submittedName>
</protein>
<dbReference type="InterPro" id="IPR002657">
    <property type="entry name" value="BilAc:Na_symport/Acr3"/>
</dbReference>
<feature type="transmembrane region" description="Helical" evidence="5">
    <location>
        <begin position="273"/>
        <end position="293"/>
    </location>
</feature>
<dbReference type="KEGG" id="uru:DSM104443_02223"/>
<feature type="transmembrane region" description="Helical" evidence="5">
    <location>
        <begin position="145"/>
        <end position="169"/>
    </location>
</feature>
<keyword evidence="4 5" id="KW-0472">Membrane</keyword>
<feature type="transmembrane region" description="Helical" evidence="5">
    <location>
        <begin position="181"/>
        <end position="202"/>
    </location>
</feature>
<dbReference type="PANTHER" id="PTHR10361">
    <property type="entry name" value="SODIUM-BILE ACID COTRANSPORTER"/>
    <property type="match status" value="1"/>
</dbReference>
<feature type="transmembrane region" description="Helical" evidence="5">
    <location>
        <begin position="82"/>
        <end position="104"/>
    </location>
</feature>
<evidence type="ECO:0000256" key="2">
    <source>
        <dbReference type="ARBA" id="ARBA00022692"/>
    </source>
</evidence>
<proteinExistence type="predicted"/>
<feature type="transmembrane region" description="Helical" evidence="5">
    <location>
        <begin position="54"/>
        <end position="76"/>
    </location>
</feature>
<evidence type="ECO:0000256" key="4">
    <source>
        <dbReference type="ARBA" id="ARBA00023136"/>
    </source>
</evidence>
<keyword evidence="2 5" id="KW-0812">Transmembrane</keyword>
<feature type="transmembrane region" description="Helical" evidence="5">
    <location>
        <begin position="111"/>
        <end position="139"/>
    </location>
</feature>
<dbReference type="Pfam" id="PF01758">
    <property type="entry name" value="SBF"/>
    <property type="match status" value="1"/>
</dbReference>
<dbReference type="Proteomes" id="UP000501534">
    <property type="component" value="Chromosome"/>
</dbReference>
<dbReference type="Gene3D" id="1.20.1530.20">
    <property type="match status" value="1"/>
</dbReference>
<evidence type="ECO:0000313" key="7">
    <source>
        <dbReference type="Proteomes" id="UP000501534"/>
    </source>
</evidence>
<dbReference type="EMBL" id="CP053069">
    <property type="protein sequence ID" value="QJR11151.1"/>
    <property type="molecule type" value="Genomic_DNA"/>
</dbReference>
<keyword evidence="3 5" id="KW-1133">Transmembrane helix</keyword>
<evidence type="ECO:0000256" key="5">
    <source>
        <dbReference type="SAM" id="Phobius"/>
    </source>
</evidence>
<dbReference type="InterPro" id="IPR004710">
    <property type="entry name" value="Bilac:Na_transpt"/>
</dbReference>
<organism evidence="6 7">
    <name type="scientific">Usitatibacter rugosus</name>
    <dbReference type="NCBI Taxonomy" id="2732067"/>
    <lineage>
        <taxon>Bacteria</taxon>
        <taxon>Pseudomonadati</taxon>
        <taxon>Pseudomonadota</taxon>
        <taxon>Betaproteobacteria</taxon>
        <taxon>Nitrosomonadales</taxon>
        <taxon>Usitatibacteraceae</taxon>
        <taxon>Usitatibacter</taxon>
    </lineage>
</organism>
<sequence>MEPGPRGFPYYPAMPGDWVSQAALPAGLMFIMFTLGIGLALADFRRVFAHPRAFLVGTVCHFVLLPLVGFAVVKAFGVTGALAVGFLIVAACPTGTTSNLLTYFARGDVALALSFTAFAGLVSIVTVPLIVSFAISYFMGGEQGVAFPAGATMGQIFVVMGVPVIAGMAVRAKWPAFAQRWQARLGVVSAVVFVAIVLAGIARNFALFQQHTATFAPMVFAINLTMLAAGYGLSRLAKVPRDQAITVAIESSVQNAALAIVIGATLLKNEEMMLPGAIYGVLMYVTGVAFVFVGRRIATAAR</sequence>
<dbReference type="InterPro" id="IPR038770">
    <property type="entry name" value="Na+/solute_symporter_sf"/>
</dbReference>